<keyword evidence="1" id="KW-1133">Transmembrane helix</keyword>
<feature type="transmembrane region" description="Helical" evidence="1">
    <location>
        <begin position="65"/>
        <end position="89"/>
    </location>
</feature>
<evidence type="ECO:0000313" key="3">
    <source>
        <dbReference type="Proteomes" id="UP000807353"/>
    </source>
</evidence>
<keyword evidence="1" id="KW-0812">Transmembrane</keyword>
<proteinExistence type="predicted"/>
<sequence>MIKRKARRPQPYTTKHIICFTLGFPKQKAFNLVYPCIPERRIPHHDLDSVTRLICIELCQGHRTWYLLVPLAWITSAIAWSIFLVAKIVTRVDFP</sequence>
<keyword evidence="3" id="KW-1185">Reference proteome</keyword>
<name>A0A9P6CC30_9AGAR</name>
<protein>
    <recommendedName>
        <fullName evidence="4">Transmembrane protein</fullName>
    </recommendedName>
</protein>
<dbReference type="EMBL" id="MU150409">
    <property type="protein sequence ID" value="KAF9456685.1"/>
    <property type="molecule type" value="Genomic_DNA"/>
</dbReference>
<gene>
    <name evidence="2" type="ORF">BDZ94DRAFT_331033</name>
</gene>
<dbReference type="AlphaFoldDB" id="A0A9P6CC30"/>
<evidence type="ECO:0000256" key="1">
    <source>
        <dbReference type="SAM" id="Phobius"/>
    </source>
</evidence>
<dbReference type="Proteomes" id="UP000807353">
    <property type="component" value="Unassembled WGS sequence"/>
</dbReference>
<evidence type="ECO:0008006" key="4">
    <source>
        <dbReference type="Google" id="ProtNLM"/>
    </source>
</evidence>
<accession>A0A9P6CC30</accession>
<comment type="caution">
    <text evidence="2">The sequence shown here is derived from an EMBL/GenBank/DDBJ whole genome shotgun (WGS) entry which is preliminary data.</text>
</comment>
<organism evidence="2 3">
    <name type="scientific">Collybia nuda</name>
    <dbReference type="NCBI Taxonomy" id="64659"/>
    <lineage>
        <taxon>Eukaryota</taxon>
        <taxon>Fungi</taxon>
        <taxon>Dikarya</taxon>
        <taxon>Basidiomycota</taxon>
        <taxon>Agaricomycotina</taxon>
        <taxon>Agaricomycetes</taxon>
        <taxon>Agaricomycetidae</taxon>
        <taxon>Agaricales</taxon>
        <taxon>Tricholomatineae</taxon>
        <taxon>Clitocybaceae</taxon>
        <taxon>Collybia</taxon>
    </lineage>
</organism>
<reference evidence="2" key="1">
    <citation type="submission" date="2020-11" db="EMBL/GenBank/DDBJ databases">
        <authorList>
            <consortium name="DOE Joint Genome Institute"/>
            <person name="Ahrendt S."/>
            <person name="Riley R."/>
            <person name="Andreopoulos W."/>
            <person name="Labutti K."/>
            <person name="Pangilinan J."/>
            <person name="Ruiz-Duenas F.J."/>
            <person name="Barrasa J.M."/>
            <person name="Sanchez-Garcia M."/>
            <person name="Camarero S."/>
            <person name="Miyauchi S."/>
            <person name="Serrano A."/>
            <person name="Linde D."/>
            <person name="Babiker R."/>
            <person name="Drula E."/>
            <person name="Ayuso-Fernandez I."/>
            <person name="Pacheco R."/>
            <person name="Padilla G."/>
            <person name="Ferreira P."/>
            <person name="Barriuso J."/>
            <person name="Kellner H."/>
            <person name="Castanera R."/>
            <person name="Alfaro M."/>
            <person name="Ramirez L."/>
            <person name="Pisabarro A.G."/>
            <person name="Kuo A."/>
            <person name="Tritt A."/>
            <person name="Lipzen A."/>
            <person name="He G."/>
            <person name="Yan M."/>
            <person name="Ng V."/>
            <person name="Cullen D."/>
            <person name="Martin F."/>
            <person name="Rosso M.-N."/>
            <person name="Henrissat B."/>
            <person name="Hibbett D."/>
            <person name="Martinez A.T."/>
            <person name="Grigoriev I.V."/>
        </authorList>
    </citation>
    <scope>NUCLEOTIDE SEQUENCE</scope>
    <source>
        <strain evidence="2">CBS 247.69</strain>
    </source>
</reference>
<keyword evidence="1" id="KW-0472">Membrane</keyword>
<evidence type="ECO:0000313" key="2">
    <source>
        <dbReference type="EMBL" id="KAF9456685.1"/>
    </source>
</evidence>